<comment type="caution">
    <text evidence="2">The sequence shown here is derived from an EMBL/GenBank/DDBJ whole genome shotgun (WGS) entry which is preliminary data.</text>
</comment>
<proteinExistence type="predicted"/>
<organism evidence="2 3">
    <name type="scientific">Pseudomonas syringae pv. viburni</name>
    <dbReference type="NCBI Taxonomy" id="251703"/>
    <lineage>
        <taxon>Bacteria</taxon>
        <taxon>Pseudomonadati</taxon>
        <taxon>Pseudomonadota</taxon>
        <taxon>Gammaproteobacteria</taxon>
        <taxon>Pseudomonadales</taxon>
        <taxon>Pseudomonadaceae</taxon>
        <taxon>Pseudomonas</taxon>
    </lineage>
</organism>
<dbReference type="EMBL" id="LJRR01000301">
    <property type="protein sequence ID" value="KPZ13173.1"/>
    <property type="molecule type" value="Genomic_DNA"/>
</dbReference>
<evidence type="ECO:0000259" key="1">
    <source>
        <dbReference type="Pfam" id="PF06568"/>
    </source>
</evidence>
<evidence type="ECO:0000313" key="2">
    <source>
        <dbReference type="EMBL" id="KPZ13173.1"/>
    </source>
</evidence>
<dbReference type="InterPro" id="IPR009506">
    <property type="entry name" value="YjiS-like"/>
</dbReference>
<name>A0A0Q0JEZ5_9PSED</name>
<reference evidence="2 3" key="1">
    <citation type="submission" date="2015-09" db="EMBL/GenBank/DDBJ databases">
        <title>Genome announcement of multiple Pseudomonas syringae strains.</title>
        <authorList>
            <person name="Thakur S."/>
            <person name="Wang P.W."/>
            <person name="Gong Y."/>
            <person name="Weir B.S."/>
            <person name="Guttman D.S."/>
        </authorList>
    </citation>
    <scope>NUCLEOTIDE SEQUENCE [LARGE SCALE GENOMIC DNA]</scope>
    <source>
        <strain evidence="2 3">ICMP3963</strain>
    </source>
</reference>
<protein>
    <recommendedName>
        <fullName evidence="1">YjiS-like domain-containing protein</fullName>
    </recommendedName>
</protein>
<sequence length="111" mass="12726">MAKPSISQMDCIRNIRWIDPTPGARLQSSHMEGKMMKGQKACVVDSRPAGHVQVGGVLISMKRHIQRWLELHRQRRLLAQMSDGALKDLGLSRADIQQEVERPFWDDPLKR</sequence>
<dbReference type="Pfam" id="PF06568">
    <property type="entry name" value="YjiS-like"/>
    <property type="match status" value="1"/>
</dbReference>
<feature type="domain" description="YjiS-like" evidence="1">
    <location>
        <begin position="63"/>
        <end position="97"/>
    </location>
</feature>
<dbReference type="Proteomes" id="UP000050317">
    <property type="component" value="Unassembled WGS sequence"/>
</dbReference>
<gene>
    <name evidence="2" type="ORF">ALO40_05046</name>
</gene>
<accession>A0A0Q0JEZ5</accession>
<dbReference type="PATRIC" id="fig|251703.9.peg.2108"/>
<evidence type="ECO:0000313" key="3">
    <source>
        <dbReference type="Proteomes" id="UP000050317"/>
    </source>
</evidence>
<dbReference type="AlphaFoldDB" id="A0A0Q0JEZ5"/>